<protein>
    <submittedName>
        <fullName evidence="9">TonB-linked outer membrane protein, SusC/RagA family</fullName>
    </submittedName>
</protein>
<evidence type="ECO:0000256" key="1">
    <source>
        <dbReference type="ARBA" id="ARBA00004571"/>
    </source>
</evidence>
<evidence type="ECO:0000256" key="6">
    <source>
        <dbReference type="ARBA" id="ARBA00023237"/>
    </source>
</evidence>
<dbReference type="NCBIfam" id="TIGR04056">
    <property type="entry name" value="OMP_RagA_SusC"/>
    <property type="match status" value="1"/>
</dbReference>
<keyword evidence="4 7" id="KW-0812">Transmembrane</keyword>
<dbReference type="InterPro" id="IPR012910">
    <property type="entry name" value="Plug_dom"/>
</dbReference>
<comment type="similarity">
    <text evidence="7">Belongs to the TonB-dependent receptor family.</text>
</comment>
<organism evidence="9 10">
    <name type="scientific">Pedobacter nyackensis</name>
    <dbReference type="NCBI Taxonomy" id="475255"/>
    <lineage>
        <taxon>Bacteria</taxon>
        <taxon>Pseudomonadati</taxon>
        <taxon>Bacteroidota</taxon>
        <taxon>Sphingobacteriia</taxon>
        <taxon>Sphingobacteriales</taxon>
        <taxon>Sphingobacteriaceae</taxon>
        <taxon>Pedobacter</taxon>
    </lineage>
</organism>
<dbReference type="InterPro" id="IPR039426">
    <property type="entry name" value="TonB-dep_rcpt-like"/>
</dbReference>
<dbReference type="RefSeq" id="WP_084289432.1">
    <property type="nucleotide sequence ID" value="NZ_FWYB01000005.1"/>
</dbReference>
<keyword evidence="5 7" id="KW-0472">Membrane</keyword>
<dbReference type="Proteomes" id="UP000192678">
    <property type="component" value="Unassembled WGS sequence"/>
</dbReference>
<proteinExistence type="inferred from homology"/>
<dbReference type="Pfam" id="PF07715">
    <property type="entry name" value="Plug"/>
    <property type="match status" value="1"/>
</dbReference>
<gene>
    <name evidence="9" type="ORF">SAMN04488101_10584</name>
</gene>
<evidence type="ECO:0000256" key="2">
    <source>
        <dbReference type="ARBA" id="ARBA00022448"/>
    </source>
</evidence>
<evidence type="ECO:0000313" key="9">
    <source>
        <dbReference type="EMBL" id="SMC90232.1"/>
    </source>
</evidence>
<evidence type="ECO:0000313" key="10">
    <source>
        <dbReference type="Proteomes" id="UP000192678"/>
    </source>
</evidence>
<dbReference type="GO" id="GO:0009279">
    <property type="term" value="C:cell outer membrane"/>
    <property type="evidence" value="ECO:0007669"/>
    <property type="project" value="UniProtKB-SubCell"/>
</dbReference>
<evidence type="ECO:0000256" key="7">
    <source>
        <dbReference type="PROSITE-ProRule" id="PRU01360"/>
    </source>
</evidence>
<keyword evidence="3 7" id="KW-1134">Transmembrane beta strand</keyword>
<keyword evidence="6 7" id="KW-0998">Cell outer membrane</keyword>
<dbReference type="OrthoDB" id="9768177at2"/>
<reference evidence="9 10" key="1">
    <citation type="submission" date="2017-04" db="EMBL/GenBank/DDBJ databases">
        <authorList>
            <person name="Afonso C.L."/>
            <person name="Miller P.J."/>
            <person name="Scott M.A."/>
            <person name="Spackman E."/>
            <person name="Goraichik I."/>
            <person name="Dimitrov K.M."/>
            <person name="Suarez D.L."/>
            <person name="Swayne D.E."/>
        </authorList>
    </citation>
    <scope>NUCLEOTIDE SEQUENCE [LARGE SCALE GENOMIC DNA]</scope>
    <source>
        <strain evidence="9 10">DSM 19625</strain>
    </source>
</reference>
<dbReference type="NCBIfam" id="TIGR04057">
    <property type="entry name" value="SusC_RagA_signa"/>
    <property type="match status" value="1"/>
</dbReference>
<evidence type="ECO:0000256" key="3">
    <source>
        <dbReference type="ARBA" id="ARBA00022452"/>
    </source>
</evidence>
<dbReference type="AlphaFoldDB" id="A0A1W2CZI7"/>
<dbReference type="EMBL" id="FWYB01000005">
    <property type="protein sequence ID" value="SMC90232.1"/>
    <property type="molecule type" value="Genomic_DNA"/>
</dbReference>
<accession>A0A1W2CZI7</accession>
<dbReference type="InterPro" id="IPR023997">
    <property type="entry name" value="TonB-dep_OMP_SusC/RagA_CS"/>
</dbReference>
<dbReference type="InterPro" id="IPR037066">
    <property type="entry name" value="Plug_dom_sf"/>
</dbReference>
<dbReference type="SUPFAM" id="SSF56935">
    <property type="entry name" value="Porins"/>
    <property type="match status" value="1"/>
</dbReference>
<evidence type="ECO:0000256" key="4">
    <source>
        <dbReference type="ARBA" id="ARBA00022692"/>
    </source>
</evidence>
<evidence type="ECO:0000259" key="8">
    <source>
        <dbReference type="Pfam" id="PF07715"/>
    </source>
</evidence>
<dbReference type="InterPro" id="IPR036942">
    <property type="entry name" value="Beta-barrel_TonB_sf"/>
</dbReference>
<evidence type="ECO:0000256" key="5">
    <source>
        <dbReference type="ARBA" id="ARBA00023136"/>
    </source>
</evidence>
<comment type="subcellular location">
    <subcellularLocation>
        <location evidence="1 7">Cell outer membrane</location>
        <topology evidence="1 7">Multi-pass membrane protein</topology>
    </subcellularLocation>
</comment>
<dbReference type="PROSITE" id="PS52016">
    <property type="entry name" value="TONB_DEPENDENT_REC_3"/>
    <property type="match status" value="1"/>
</dbReference>
<sequence length="1095" mass="123107">MRLKEGAFILVLLLVNVAAQAQKLRYIKKNVSLVKLFKEIKSQTGVSVVWNEKEFNVDQQIDANFRNIELKRVMDEVSGKIPLTYTMMGKMIIVKERKIVDIPEQQVLAEAKIKSSLEDRMGAVQLQQVNIVSTGYQQLPKERAPGSFVLVDSAQLNRKVGPDIFSRLEGITSGLMFNKNTVASLGGGLDLSIRARSTIYANDQPLVILDNFPLYGDFNSINPHDVASITVLKDAAAASIWGVRAGNGVIVITTKKAKFNQSLNVSFNSNLTVAAKPDVFYSPNYLSSSDFIDIETFLFNKGRYDVALGDKINYPAVSPVVKLLDRQRKGQLSAAVAAEQINALRRNDIRNEELKYYYRNPVSQQYFLNLSKGTSRSNHYLSAGYDRQQFSLVNNEDTRITVNTQHSVKLLKNLELTAGLYYVRKNGKSDSTILTKGKIFQPYYQFRDASGRASVFEMDFNTDFTTEALSKGFLDWSYRPLDELGKSPDILKSNDLRLDGGLKYTVVPGLSVMVKALYNRATYGFDEFHGIETYSTRNSINRFSIVNGGQVTGYNVPLGGILFQRKMKYESKNFRTQLNYEKDWDKHAVSALAGYELSEYDSQANQYLSYGLNSASGQPAVVDTLSVFNQYPSGTGKISAGRNLFGKLDRIRSAFANASYTYDRKYTWSISARMDASNYFGVKTNQKNVPLWSAGTLWQLDRESFYKVSWLPVLKLRASYGYNGNLDKTNTGIATIRNSSMTATYTNLPFVNLVSVGNPQLRWEKIAIANFGIDFGFKDQVVSGRFEYYFKSGTDMLGDKTFPASSGIMFLRGNYSKMKGSGIDLMLTAQNLKGKVKWQTNFLLSAMQDRITLYDVVGSENTDYVGESSIRPVVGKPVNGIYSYKWAGLDPLTGDPRGYLHGEISKEYSRIMAETKLDELEYHGAARPTVFGGLNNTISYRRFTLGFNIGYKLGYYFKKPTVNYFSMYEGLTGATNVDFTQRWQKSGDEKITNIPSMGKYEDGPARDRFYNGSSVRVAKGDHIRLQDISFSFDLDRSNWKNIPMKHVQLYAYVNNLGLIWKANDFGLDPDVVPYTGDRLSYPLPISFSVGIKTGF</sequence>
<name>A0A1W2CZI7_9SPHI</name>
<dbReference type="Gene3D" id="2.170.130.10">
    <property type="entry name" value="TonB-dependent receptor, plug domain"/>
    <property type="match status" value="1"/>
</dbReference>
<dbReference type="STRING" id="475255.SAMN04488101_10584"/>
<dbReference type="InterPro" id="IPR023996">
    <property type="entry name" value="TonB-dep_OMP_SusC/RagA"/>
</dbReference>
<keyword evidence="10" id="KW-1185">Reference proteome</keyword>
<dbReference type="Gene3D" id="2.40.170.20">
    <property type="entry name" value="TonB-dependent receptor, beta-barrel domain"/>
    <property type="match status" value="1"/>
</dbReference>
<feature type="domain" description="TonB-dependent receptor plug" evidence="8">
    <location>
        <begin position="141"/>
        <end position="249"/>
    </location>
</feature>
<keyword evidence="2 7" id="KW-0813">Transport</keyword>